<evidence type="ECO:0000259" key="8">
    <source>
        <dbReference type="PROSITE" id="PS50893"/>
    </source>
</evidence>
<dbReference type="PROSITE" id="PS00675">
    <property type="entry name" value="SIGMA54_INTERACT_1"/>
    <property type="match status" value="1"/>
</dbReference>
<dbReference type="Gene3D" id="1.20.1560.10">
    <property type="entry name" value="ABC transporter type 1, transmembrane domain"/>
    <property type="match status" value="1"/>
</dbReference>
<dbReference type="PANTHER" id="PTHR24221:SF654">
    <property type="entry name" value="ATP-BINDING CASSETTE SUB-FAMILY B MEMBER 6"/>
    <property type="match status" value="1"/>
</dbReference>
<gene>
    <name evidence="10" type="ORF">NXS10_00075</name>
</gene>
<dbReference type="InterPro" id="IPR025662">
    <property type="entry name" value="Sigma_54_int_dom_ATP-bd_1"/>
</dbReference>
<evidence type="ECO:0000256" key="3">
    <source>
        <dbReference type="ARBA" id="ARBA00022741"/>
    </source>
</evidence>
<dbReference type="SUPFAM" id="SSF90123">
    <property type="entry name" value="ABC transporter transmembrane region"/>
    <property type="match status" value="1"/>
</dbReference>
<evidence type="ECO:0000256" key="4">
    <source>
        <dbReference type="ARBA" id="ARBA00022840"/>
    </source>
</evidence>
<feature type="transmembrane region" description="Helical" evidence="7">
    <location>
        <begin position="20"/>
        <end position="44"/>
    </location>
</feature>
<keyword evidence="6 7" id="KW-0472">Membrane</keyword>
<keyword evidence="2 7" id="KW-0812">Transmembrane</keyword>
<name>A0ABT2F4M7_9STRE</name>
<dbReference type="InterPro" id="IPR036640">
    <property type="entry name" value="ABC1_TM_sf"/>
</dbReference>
<keyword evidence="11" id="KW-1185">Reference proteome</keyword>
<dbReference type="InterPro" id="IPR039421">
    <property type="entry name" value="Type_1_exporter"/>
</dbReference>
<dbReference type="SUPFAM" id="SSF52540">
    <property type="entry name" value="P-loop containing nucleoside triphosphate hydrolases"/>
    <property type="match status" value="1"/>
</dbReference>
<dbReference type="GO" id="GO:0005524">
    <property type="term" value="F:ATP binding"/>
    <property type="evidence" value="ECO:0007669"/>
    <property type="project" value="UniProtKB-KW"/>
</dbReference>
<evidence type="ECO:0000259" key="9">
    <source>
        <dbReference type="PROSITE" id="PS50929"/>
    </source>
</evidence>
<feature type="domain" description="ABC transmembrane type-1" evidence="9">
    <location>
        <begin position="1"/>
        <end position="85"/>
    </location>
</feature>
<dbReference type="InterPro" id="IPR011527">
    <property type="entry name" value="ABC1_TM_dom"/>
</dbReference>
<evidence type="ECO:0000256" key="2">
    <source>
        <dbReference type="ARBA" id="ARBA00022692"/>
    </source>
</evidence>
<dbReference type="PROSITE" id="PS50929">
    <property type="entry name" value="ABC_TM1F"/>
    <property type="match status" value="1"/>
</dbReference>
<accession>A0ABT2F4M7</accession>
<organism evidence="10 11">
    <name type="scientific">Streptococcus sciuri</name>
    <dbReference type="NCBI Taxonomy" id="2973939"/>
    <lineage>
        <taxon>Bacteria</taxon>
        <taxon>Bacillati</taxon>
        <taxon>Bacillota</taxon>
        <taxon>Bacilli</taxon>
        <taxon>Lactobacillales</taxon>
        <taxon>Streptococcaceae</taxon>
        <taxon>Streptococcus</taxon>
    </lineage>
</organism>
<dbReference type="InterPro" id="IPR003593">
    <property type="entry name" value="AAA+_ATPase"/>
</dbReference>
<protein>
    <submittedName>
        <fullName evidence="10">ATP-binding cassette domain-containing protein</fullName>
    </submittedName>
</protein>
<evidence type="ECO:0000256" key="1">
    <source>
        <dbReference type="ARBA" id="ARBA00004651"/>
    </source>
</evidence>
<dbReference type="InterPro" id="IPR017871">
    <property type="entry name" value="ABC_transporter-like_CS"/>
</dbReference>
<proteinExistence type="predicted"/>
<feature type="domain" description="ABC transporter" evidence="8">
    <location>
        <begin position="115"/>
        <end position="344"/>
    </location>
</feature>
<dbReference type="PROSITE" id="PS50893">
    <property type="entry name" value="ABC_TRANSPORTER_2"/>
    <property type="match status" value="1"/>
</dbReference>
<evidence type="ECO:0000313" key="10">
    <source>
        <dbReference type="EMBL" id="MCS4487379.1"/>
    </source>
</evidence>
<keyword evidence="3" id="KW-0547">Nucleotide-binding</keyword>
<evidence type="ECO:0000256" key="7">
    <source>
        <dbReference type="SAM" id="Phobius"/>
    </source>
</evidence>
<sequence length="351" mass="39999">MGKEWVNASMSSQELYNDILSLQSLINMINQLFTISSVVILIYSGMTLVSLHRINMGDLVLFQTIFVSLLSSVTQFQTSLLELSNLNVYSKKIQSLFIKYKRKPDQIIPNNHYILKAKNVSFSYYGNKQVIKDFNLTIRPGEKIVILGESGSGKTTLLNVLLGLYKYQGNIYYGVEDFRKKIGVVTQNMTLTSGPLINNLIGNLIITPEILNEVNDAINAVNMMETIDQLPKKIFSNLFQNGKNLSGGQIQRLLVAKSLLNDSKFLVWDEPFSNLDNLNREKIYNNILNSIQYNDKTLILSSHHTDCVQFMDRIIFINSNGQVDIGSDEELRYNNFEYRQFIGMNKGEKDD</sequence>
<dbReference type="PANTHER" id="PTHR24221">
    <property type="entry name" value="ATP-BINDING CASSETTE SUB-FAMILY B"/>
    <property type="match status" value="1"/>
</dbReference>
<keyword evidence="4 10" id="KW-0067">ATP-binding</keyword>
<keyword evidence="5 7" id="KW-1133">Transmembrane helix</keyword>
<evidence type="ECO:0000256" key="5">
    <source>
        <dbReference type="ARBA" id="ARBA00022989"/>
    </source>
</evidence>
<dbReference type="InterPro" id="IPR027417">
    <property type="entry name" value="P-loop_NTPase"/>
</dbReference>
<evidence type="ECO:0000256" key="6">
    <source>
        <dbReference type="ARBA" id="ARBA00023136"/>
    </source>
</evidence>
<comment type="subcellular location">
    <subcellularLocation>
        <location evidence="1">Cell membrane</location>
        <topology evidence="1">Multi-pass membrane protein</topology>
    </subcellularLocation>
</comment>
<dbReference type="RefSeq" id="WP_259136372.1">
    <property type="nucleotide sequence ID" value="NZ_JANUXX010000001.1"/>
</dbReference>
<dbReference type="CDD" id="cd03228">
    <property type="entry name" value="ABCC_MRP_Like"/>
    <property type="match status" value="1"/>
</dbReference>
<dbReference type="PROSITE" id="PS00211">
    <property type="entry name" value="ABC_TRANSPORTER_1"/>
    <property type="match status" value="1"/>
</dbReference>
<dbReference type="EMBL" id="JANUXX010000001">
    <property type="protein sequence ID" value="MCS4487379.1"/>
    <property type="molecule type" value="Genomic_DNA"/>
</dbReference>
<dbReference type="Proteomes" id="UP001206548">
    <property type="component" value="Unassembled WGS sequence"/>
</dbReference>
<dbReference type="Gene3D" id="3.40.50.300">
    <property type="entry name" value="P-loop containing nucleotide triphosphate hydrolases"/>
    <property type="match status" value="1"/>
</dbReference>
<dbReference type="Pfam" id="PF00005">
    <property type="entry name" value="ABC_tran"/>
    <property type="match status" value="1"/>
</dbReference>
<dbReference type="InterPro" id="IPR003439">
    <property type="entry name" value="ABC_transporter-like_ATP-bd"/>
</dbReference>
<dbReference type="SMART" id="SM00382">
    <property type="entry name" value="AAA"/>
    <property type="match status" value="1"/>
</dbReference>
<comment type="caution">
    <text evidence="10">The sequence shown here is derived from an EMBL/GenBank/DDBJ whole genome shotgun (WGS) entry which is preliminary data.</text>
</comment>
<reference evidence="10 11" key="1">
    <citation type="journal article" date="2023" name="Int. J. Syst. Evol. Microbiol.">
        <title>Streptococcus sciuri sp. nov., Staphylococcus marylandisciuri sp. nov. and Staphylococcus americanisciuri sp. nov., isolated from faeces of eastern grey squirrel (Sciurus carolinensis).</title>
        <authorList>
            <person name="Volokhov D.V."/>
            <person name="Zagorodnyaya T.A."/>
            <person name="Furtak V.A."/>
            <person name="Nattanmai G."/>
            <person name="Randall L."/>
            <person name="Jose S."/>
            <person name="Gao Y."/>
            <person name="Eisenberg T."/>
            <person name="Delmonte P."/>
            <person name="Blom J."/>
            <person name="Mitchell K.K."/>
        </authorList>
    </citation>
    <scope>NUCLEOTIDE SEQUENCE [LARGE SCALE GENOMIC DNA]</scope>
    <source>
        <strain evidence="10 11">SQ9-PEA</strain>
    </source>
</reference>
<evidence type="ECO:0000313" key="11">
    <source>
        <dbReference type="Proteomes" id="UP001206548"/>
    </source>
</evidence>